<evidence type="ECO:0000256" key="3">
    <source>
        <dbReference type="ARBA" id="ARBA00022840"/>
    </source>
</evidence>
<comment type="subcellular location">
    <subcellularLocation>
        <location evidence="5">Cytoplasm</location>
    </subcellularLocation>
</comment>
<organism evidence="7 8">
    <name type="scientific">Limnobacter parvus</name>
    <dbReference type="NCBI Taxonomy" id="2939690"/>
    <lineage>
        <taxon>Bacteria</taxon>
        <taxon>Pseudomonadati</taxon>
        <taxon>Pseudomonadota</taxon>
        <taxon>Betaproteobacteria</taxon>
        <taxon>Burkholderiales</taxon>
        <taxon>Burkholderiaceae</taxon>
        <taxon>Limnobacter</taxon>
    </lineage>
</organism>
<keyword evidence="5 7" id="KW-0418">Kinase</keyword>
<evidence type="ECO:0000256" key="4">
    <source>
        <dbReference type="ARBA" id="ARBA00022993"/>
    </source>
</evidence>
<keyword evidence="5" id="KW-0963">Cytoplasm</keyword>
<dbReference type="EC" id="2.7.1.24" evidence="5 6"/>
<keyword evidence="3 5" id="KW-0067">ATP-binding</keyword>
<proteinExistence type="inferred from homology"/>
<evidence type="ECO:0000256" key="6">
    <source>
        <dbReference type="NCBIfam" id="TIGR00152"/>
    </source>
</evidence>
<comment type="caution">
    <text evidence="7">The sequence shown here is derived from an EMBL/GenBank/DDBJ whole genome shotgun (WGS) entry which is preliminary data.</text>
</comment>
<dbReference type="HAMAP" id="MF_00376">
    <property type="entry name" value="Dephospho_CoA_kinase"/>
    <property type="match status" value="1"/>
</dbReference>
<feature type="binding site" evidence="5">
    <location>
        <begin position="26"/>
        <end position="31"/>
    </location>
    <ligand>
        <name>ATP</name>
        <dbReference type="ChEBI" id="CHEBI:30616"/>
    </ligand>
</feature>
<evidence type="ECO:0000256" key="2">
    <source>
        <dbReference type="ARBA" id="ARBA00022741"/>
    </source>
</evidence>
<dbReference type="CDD" id="cd02022">
    <property type="entry name" value="DPCK"/>
    <property type="match status" value="1"/>
</dbReference>
<evidence type="ECO:0000256" key="1">
    <source>
        <dbReference type="ARBA" id="ARBA00009018"/>
    </source>
</evidence>
<dbReference type="InterPro" id="IPR001977">
    <property type="entry name" value="Depp_CoAkinase"/>
</dbReference>
<accession>A0ABT1XII5</accession>
<evidence type="ECO:0000256" key="5">
    <source>
        <dbReference type="HAMAP-Rule" id="MF_00376"/>
    </source>
</evidence>
<dbReference type="EMBL" id="JANKHG010000016">
    <property type="protein sequence ID" value="MCR2746102.1"/>
    <property type="molecule type" value="Genomic_DNA"/>
</dbReference>
<keyword evidence="2 5" id="KW-0547">Nucleotide-binding</keyword>
<evidence type="ECO:0000313" key="8">
    <source>
        <dbReference type="Proteomes" id="UP001165267"/>
    </source>
</evidence>
<keyword evidence="4 5" id="KW-0173">Coenzyme A biosynthesis</keyword>
<comment type="similarity">
    <text evidence="1 5">Belongs to the CoaE family.</text>
</comment>
<name>A0ABT1XII5_9BURK</name>
<dbReference type="Gene3D" id="3.40.50.300">
    <property type="entry name" value="P-loop containing nucleotide triphosphate hydrolases"/>
    <property type="match status" value="1"/>
</dbReference>
<protein>
    <recommendedName>
        <fullName evidence="5 6">Dephospho-CoA kinase</fullName>
        <ecNumber evidence="5 6">2.7.1.24</ecNumber>
    </recommendedName>
    <alternativeName>
        <fullName evidence="5">Dephosphocoenzyme A kinase</fullName>
    </alternativeName>
</protein>
<dbReference type="SUPFAM" id="SSF52540">
    <property type="entry name" value="P-loop containing nucleoside triphosphate hydrolases"/>
    <property type="match status" value="1"/>
</dbReference>
<keyword evidence="8" id="KW-1185">Reference proteome</keyword>
<evidence type="ECO:0000313" key="7">
    <source>
        <dbReference type="EMBL" id="MCR2746102.1"/>
    </source>
</evidence>
<comment type="pathway">
    <text evidence="5">Cofactor biosynthesis; coenzyme A biosynthesis; CoA from (R)-pantothenate: step 5/5.</text>
</comment>
<dbReference type="PROSITE" id="PS51219">
    <property type="entry name" value="DPCK"/>
    <property type="match status" value="1"/>
</dbReference>
<comment type="function">
    <text evidence="5">Catalyzes the phosphorylation of the 3'-hydroxyl group of dephosphocoenzyme A to form coenzyme A.</text>
</comment>
<dbReference type="Pfam" id="PF01121">
    <property type="entry name" value="CoaE"/>
    <property type="match status" value="1"/>
</dbReference>
<dbReference type="PANTHER" id="PTHR10695:SF46">
    <property type="entry name" value="BIFUNCTIONAL COENZYME A SYNTHASE-RELATED"/>
    <property type="match status" value="1"/>
</dbReference>
<dbReference type="GO" id="GO:0004140">
    <property type="term" value="F:dephospho-CoA kinase activity"/>
    <property type="evidence" value="ECO:0007669"/>
    <property type="project" value="UniProtKB-EC"/>
</dbReference>
<dbReference type="InterPro" id="IPR027417">
    <property type="entry name" value="P-loop_NTPase"/>
</dbReference>
<dbReference type="Proteomes" id="UP001165267">
    <property type="component" value="Unassembled WGS sequence"/>
</dbReference>
<dbReference type="PANTHER" id="PTHR10695">
    <property type="entry name" value="DEPHOSPHO-COA KINASE-RELATED"/>
    <property type="match status" value="1"/>
</dbReference>
<dbReference type="NCBIfam" id="TIGR00152">
    <property type="entry name" value="dephospho-CoA kinase"/>
    <property type="match status" value="1"/>
</dbReference>
<sequence length="214" mass="23989">MDLNPAMRQTLRKPVQWVVGLTGGIGSGKTAVSNRLHELGATVIDTDEIAHSLTQPDGLAIPSIRTAFGDAAVNADGSMNRNYMRGLVFKNPDQRVILEKILHPLIRESVQNRLDQGAPNYFLIVVPLLFEKGGWNELMDEIVVVDCPIEQQVRRVIQRNNWTEEQVLAVINNQASRSVRIEGADHVIENTQGITELIEKIDFLHRKIIKKAQK</sequence>
<dbReference type="RefSeq" id="WP_257511348.1">
    <property type="nucleotide sequence ID" value="NZ_JANKHG010000016.1"/>
</dbReference>
<reference evidence="7" key="1">
    <citation type="submission" date="2022-07" db="EMBL/GenBank/DDBJ databases">
        <authorList>
            <person name="Xamxidin M."/>
        </authorList>
    </citation>
    <scope>NUCLEOTIDE SEQUENCE</scope>
    <source>
        <strain evidence="7">YS8-69</strain>
    </source>
</reference>
<comment type="catalytic activity">
    <reaction evidence="5">
        <text>3'-dephospho-CoA + ATP = ADP + CoA + H(+)</text>
        <dbReference type="Rhea" id="RHEA:18245"/>
        <dbReference type="ChEBI" id="CHEBI:15378"/>
        <dbReference type="ChEBI" id="CHEBI:30616"/>
        <dbReference type="ChEBI" id="CHEBI:57287"/>
        <dbReference type="ChEBI" id="CHEBI:57328"/>
        <dbReference type="ChEBI" id="CHEBI:456216"/>
        <dbReference type="EC" id="2.7.1.24"/>
    </reaction>
</comment>
<keyword evidence="5 7" id="KW-0808">Transferase</keyword>
<gene>
    <name evidence="5 7" type="primary">coaE</name>
    <name evidence="7" type="ORF">NSP04_05535</name>
</gene>